<dbReference type="FunFam" id="1.10.1450.10:FF:000029">
    <property type="entry name" value="Tetraspanin"/>
    <property type="match status" value="1"/>
</dbReference>
<keyword evidence="5 6" id="KW-0472">Membrane</keyword>
<dbReference type="Proteomes" id="UP000694620">
    <property type="component" value="Chromosome 1"/>
</dbReference>
<evidence type="ECO:0000256" key="6">
    <source>
        <dbReference type="RuleBase" id="RU361218"/>
    </source>
</evidence>
<evidence type="ECO:0000313" key="9">
    <source>
        <dbReference type="Proteomes" id="UP000694620"/>
    </source>
</evidence>
<reference evidence="8" key="1">
    <citation type="submission" date="2021-06" db="EMBL/GenBank/DDBJ databases">
        <authorList>
            <consortium name="Wellcome Sanger Institute Data Sharing"/>
        </authorList>
    </citation>
    <scope>NUCLEOTIDE SEQUENCE [LARGE SCALE GENOMIC DNA]</scope>
</reference>
<accession>A0A8C4RL52</accession>
<keyword evidence="3 6" id="KW-0812">Transmembrane</keyword>
<proteinExistence type="inferred from homology"/>
<evidence type="ECO:0000256" key="1">
    <source>
        <dbReference type="ARBA" id="ARBA00004141"/>
    </source>
</evidence>
<dbReference type="GO" id="GO:0005886">
    <property type="term" value="C:plasma membrane"/>
    <property type="evidence" value="ECO:0007669"/>
    <property type="project" value="TreeGrafter"/>
</dbReference>
<dbReference type="PIRSF" id="PIRSF002419">
    <property type="entry name" value="Tetraspanin"/>
    <property type="match status" value="1"/>
</dbReference>
<dbReference type="InterPro" id="IPR008952">
    <property type="entry name" value="Tetraspanin_EC2_sf"/>
</dbReference>
<reference evidence="8" key="2">
    <citation type="submission" date="2025-08" db="UniProtKB">
        <authorList>
            <consortium name="Ensembl"/>
        </authorList>
    </citation>
    <scope>IDENTIFICATION</scope>
</reference>
<evidence type="ECO:0000256" key="4">
    <source>
        <dbReference type="ARBA" id="ARBA00022989"/>
    </source>
</evidence>
<comment type="similarity">
    <text evidence="2 6">Belongs to the tetraspanin (TM4SF) family.</text>
</comment>
<feature type="transmembrane region" description="Helical" evidence="6">
    <location>
        <begin position="126"/>
        <end position="145"/>
    </location>
</feature>
<dbReference type="InterPro" id="IPR018499">
    <property type="entry name" value="Tetraspanin/Peripherin"/>
</dbReference>
<keyword evidence="9" id="KW-1185">Reference proteome</keyword>
<comment type="subcellular location">
    <subcellularLocation>
        <location evidence="1 6">Membrane</location>
        <topology evidence="1 6">Multi-pass membrane protein</topology>
    </subcellularLocation>
</comment>
<dbReference type="InterPro" id="IPR000301">
    <property type="entry name" value="Tetraspanin_animals"/>
</dbReference>
<dbReference type="PANTHER" id="PTHR19282">
    <property type="entry name" value="TETRASPANIN"/>
    <property type="match status" value="1"/>
</dbReference>
<feature type="region of interest" description="Disordered" evidence="7">
    <location>
        <begin position="16"/>
        <end position="37"/>
    </location>
</feature>
<protein>
    <recommendedName>
        <fullName evidence="6">Tetraspanin</fullName>
    </recommendedName>
</protein>
<evidence type="ECO:0000256" key="5">
    <source>
        <dbReference type="ARBA" id="ARBA00023136"/>
    </source>
</evidence>
<keyword evidence="4 6" id="KW-1133">Transmembrane helix</keyword>
<feature type="transmembrane region" description="Helical" evidence="6">
    <location>
        <begin position="50"/>
        <end position="73"/>
    </location>
</feature>
<name>A0A8C4RL52_ERPCA</name>
<dbReference type="GeneTree" id="ENSGT00940000165434"/>
<dbReference type="Pfam" id="PF00335">
    <property type="entry name" value="Tetraspanin"/>
    <property type="match status" value="1"/>
</dbReference>
<organism evidence="8 9">
    <name type="scientific">Erpetoichthys calabaricus</name>
    <name type="common">Rope fish</name>
    <name type="synonym">Calamoichthys calabaricus</name>
    <dbReference type="NCBI Taxonomy" id="27687"/>
    <lineage>
        <taxon>Eukaryota</taxon>
        <taxon>Metazoa</taxon>
        <taxon>Chordata</taxon>
        <taxon>Craniata</taxon>
        <taxon>Vertebrata</taxon>
        <taxon>Euteleostomi</taxon>
        <taxon>Actinopterygii</taxon>
        <taxon>Polypteriformes</taxon>
        <taxon>Polypteridae</taxon>
        <taxon>Erpetoichthys</taxon>
    </lineage>
</organism>
<dbReference type="PRINTS" id="PR00259">
    <property type="entry name" value="TMFOUR"/>
</dbReference>
<dbReference type="Gene3D" id="1.10.1450.10">
    <property type="entry name" value="Tetraspanin"/>
    <property type="match status" value="1"/>
</dbReference>
<evidence type="ECO:0000256" key="3">
    <source>
        <dbReference type="ARBA" id="ARBA00022692"/>
    </source>
</evidence>
<dbReference type="AlphaFoldDB" id="A0A8C4RL52"/>
<feature type="transmembrane region" description="Helical" evidence="6">
    <location>
        <begin position="93"/>
        <end position="114"/>
    </location>
</feature>
<dbReference type="Ensembl" id="ENSECRT00000003794.1">
    <property type="protein sequence ID" value="ENSECRP00000003733.1"/>
    <property type="gene ID" value="ENSECRG00000002564.1"/>
</dbReference>
<evidence type="ECO:0000256" key="7">
    <source>
        <dbReference type="SAM" id="MobiDB-lite"/>
    </source>
</evidence>
<sequence length="294" mass="32024">MLSICCRETVASFCTDEPPSPEAANPKRQSGVSSRSETKGRRRIMALLKLSLMGFSFVFWAAGLAMFTVGIWAKISLADYLVLSTNRYPNTPFILLTTGAAVIIWGFLGCFSAATENRCLLRMYGIFQLAVLVAGLSAGLSGLFYRKDIAEGFQKGLQEAIRLYTEDEVKADALDDVQRALDCCGVHSYQDWLFSPWSLDQEGQPNGSVPSSCCVQRRGCRNRPVPTEGAEMAGIHTHGCFQKVFDFVSDNMFHIATGALSLATIQVVGIVLTCLLAAKIAGPVPQERARAPVH</sequence>
<dbReference type="PANTHER" id="PTHR19282:SF51">
    <property type="entry name" value="TETRASPANIN"/>
    <property type="match status" value="1"/>
</dbReference>
<evidence type="ECO:0000256" key="2">
    <source>
        <dbReference type="ARBA" id="ARBA00006840"/>
    </source>
</evidence>
<evidence type="ECO:0000313" key="8">
    <source>
        <dbReference type="Ensembl" id="ENSECRP00000003733.1"/>
    </source>
</evidence>
<dbReference type="SUPFAM" id="SSF48652">
    <property type="entry name" value="Tetraspanin"/>
    <property type="match status" value="1"/>
</dbReference>
<feature type="transmembrane region" description="Helical" evidence="6">
    <location>
        <begin position="253"/>
        <end position="278"/>
    </location>
</feature>
<reference evidence="8" key="3">
    <citation type="submission" date="2025-09" db="UniProtKB">
        <authorList>
            <consortium name="Ensembl"/>
        </authorList>
    </citation>
    <scope>IDENTIFICATION</scope>
</reference>